<keyword evidence="1" id="KW-0175">Coiled coil</keyword>
<gene>
    <name evidence="3" type="ORF">AMTR_s00101p00024630</name>
</gene>
<feature type="region of interest" description="Disordered" evidence="2">
    <location>
        <begin position="80"/>
        <end position="170"/>
    </location>
</feature>
<sequence length="581" mass="64143">MAVSAFKSTSKRGNFGTPSTVSGKENTEDLGKRIPQRRSRSVSAYSRNYTELQTGAADFLNKRDNPLFCITSSFPDSTEIGRENGDFKFKESKPEGFSGSGERIRGRSVSRAVGIGANTGSISSENGARRGRSVSRKQLPDPPKTSERSLSQVDYGRGRRSMSRVPCVNSESDIEVEPNLTGIIRTTQQANPYLDVQRQDSVNTSNVYDQDTFLPTWTSRYPPSQSFDGLTASLGVSNENNNGIPAFLYSEAEEKTIKAVFEQMKVQNHQGYSDGHPIGESGSGELYETVRLEVRRAVSEIRNDLESAIRKKNSVITAANVGDTSPESMNPEAIQLVADIRSEYAKKLEQSQERARILRADLAVEEQRGQELSRILKEILPDPQANNSMTQKSRQKRKTSIERRKMSRRLTEEAMNYFDECISISTFDSSDFSSPEESQSNSAIASAQTSGSRFYPCGVGSTNLTPHHPSALIHNDQEAANEAKTCFTHGGSELEVSSSSNSKLVNGGKHDAVWEIMNYVEKFGKEAQKKDSEKSGTVRSASFYEDEYSFSVSAEVLLFENVRLRNRISSGGLLLCGVGIF</sequence>
<organism evidence="3 4">
    <name type="scientific">Amborella trichopoda</name>
    <dbReference type="NCBI Taxonomy" id="13333"/>
    <lineage>
        <taxon>Eukaryota</taxon>
        <taxon>Viridiplantae</taxon>
        <taxon>Streptophyta</taxon>
        <taxon>Embryophyta</taxon>
        <taxon>Tracheophyta</taxon>
        <taxon>Spermatophyta</taxon>
        <taxon>Magnoliopsida</taxon>
        <taxon>Amborellales</taxon>
        <taxon>Amborellaceae</taxon>
        <taxon>Amborella</taxon>
    </lineage>
</organism>
<evidence type="ECO:0000313" key="4">
    <source>
        <dbReference type="Proteomes" id="UP000017836"/>
    </source>
</evidence>
<reference evidence="4" key="1">
    <citation type="journal article" date="2013" name="Science">
        <title>The Amborella genome and the evolution of flowering plants.</title>
        <authorList>
            <consortium name="Amborella Genome Project"/>
        </authorList>
    </citation>
    <scope>NUCLEOTIDE SEQUENCE [LARGE SCALE GENOMIC DNA]</scope>
</reference>
<dbReference type="PANTHER" id="PTHR34466:SF3">
    <property type="entry name" value="OS11G0129800 PROTEIN"/>
    <property type="match status" value="1"/>
</dbReference>
<dbReference type="KEGG" id="atr:18427039"/>
<dbReference type="AlphaFoldDB" id="W1NQ16"/>
<protein>
    <submittedName>
        <fullName evidence="3">Uncharacterized protein</fullName>
    </submittedName>
</protein>
<evidence type="ECO:0000256" key="2">
    <source>
        <dbReference type="SAM" id="MobiDB-lite"/>
    </source>
</evidence>
<dbReference type="PANTHER" id="PTHR34466">
    <property type="entry name" value="OS11G0129800 PROTEIN"/>
    <property type="match status" value="1"/>
</dbReference>
<feature type="compositionally biased region" description="Basic and acidic residues" evidence="2">
    <location>
        <begin position="80"/>
        <end position="94"/>
    </location>
</feature>
<evidence type="ECO:0000256" key="1">
    <source>
        <dbReference type="SAM" id="Coils"/>
    </source>
</evidence>
<dbReference type="EMBL" id="KI395058">
    <property type="protein sequence ID" value="ERM99001.1"/>
    <property type="molecule type" value="Genomic_DNA"/>
</dbReference>
<evidence type="ECO:0000313" key="3">
    <source>
        <dbReference type="EMBL" id="ERM99001.1"/>
    </source>
</evidence>
<dbReference type="Gramene" id="ERM99001">
    <property type="protein sequence ID" value="ERM99001"/>
    <property type="gene ID" value="AMTR_s00101p00024630"/>
</dbReference>
<keyword evidence="4" id="KW-1185">Reference proteome</keyword>
<proteinExistence type="predicted"/>
<feature type="compositionally biased region" description="Polar residues" evidence="2">
    <location>
        <begin position="1"/>
        <end position="24"/>
    </location>
</feature>
<name>W1NQ16_AMBTC</name>
<feature type="coiled-coil region" evidence="1">
    <location>
        <begin position="341"/>
        <end position="368"/>
    </location>
</feature>
<feature type="region of interest" description="Disordered" evidence="2">
    <location>
        <begin position="1"/>
        <end position="46"/>
    </location>
</feature>
<feature type="region of interest" description="Disordered" evidence="2">
    <location>
        <begin position="378"/>
        <end position="408"/>
    </location>
</feature>
<dbReference type="HOGENOM" id="CLU_038873_0_0_1"/>
<dbReference type="OMA" id="DNPLFCT"/>
<dbReference type="OrthoDB" id="660305at2759"/>
<dbReference type="Proteomes" id="UP000017836">
    <property type="component" value="Unassembled WGS sequence"/>
</dbReference>
<dbReference type="eggNOG" id="ENOG502QSPX">
    <property type="taxonomic scope" value="Eukaryota"/>
</dbReference>
<feature type="compositionally biased region" description="Basic and acidic residues" evidence="2">
    <location>
        <begin position="399"/>
        <end position="408"/>
    </location>
</feature>
<accession>W1NQ16</accession>